<evidence type="ECO:0000256" key="4">
    <source>
        <dbReference type="ARBA" id="ARBA00020824"/>
    </source>
</evidence>
<name>A0AAD7B3U4_9AGAR</name>
<evidence type="ECO:0000256" key="8">
    <source>
        <dbReference type="ARBA" id="ARBA00022989"/>
    </source>
</evidence>
<evidence type="ECO:0000256" key="7">
    <source>
        <dbReference type="ARBA" id="ARBA00022824"/>
    </source>
</evidence>
<comment type="subunit">
    <text evidence="3">Component of the ER membrane protein complex (EMC).</text>
</comment>
<keyword evidence="7" id="KW-0256">Endoplasmic reticulum</keyword>
<keyword evidence="15" id="KW-1185">Reference proteome</keyword>
<evidence type="ECO:0000313" key="14">
    <source>
        <dbReference type="EMBL" id="KAJ7609035.1"/>
    </source>
</evidence>
<evidence type="ECO:0000256" key="3">
    <source>
        <dbReference type="ARBA" id="ARBA00011276"/>
    </source>
</evidence>
<evidence type="ECO:0000256" key="10">
    <source>
        <dbReference type="ARBA" id="ARBA00023180"/>
    </source>
</evidence>
<feature type="domain" description="EMC1 first beta-propeller" evidence="13">
    <location>
        <begin position="17"/>
        <end position="381"/>
    </location>
</feature>
<dbReference type="InterPro" id="IPR015943">
    <property type="entry name" value="WD40/YVTN_repeat-like_dom_sf"/>
</dbReference>
<dbReference type="InterPro" id="IPR018391">
    <property type="entry name" value="PQQ_b-propeller_rpt"/>
</dbReference>
<keyword evidence="8" id="KW-1133">Transmembrane helix</keyword>
<reference evidence="14" key="1">
    <citation type="submission" date="2023-03" db="EMBL/GenBank/DDBJ databases">
        <title>Massive genome expansion in bonnet fungi (Mycena s.s.) driven by repeated elements and novel gene families across ecological guilds.</title>
        <authorList>
            <consortium name="Lawrence Berkeley National Laboratory"/>
            <person name="Harder C.B."/>
            <person name="Miyauchi S."/>
            <person name="Viragh M."/>
            <person name="Kuo A."/>
            <person name="Thoen E."/>
            <person name="Andreopoulos B."/>
            <person name="Lu D."/>
            <person name="Skrede I."/>
            <person name="Drula E."/>
            <person name="Henrissat B."/>
            <person name="Morin E."/>
            <person name="Kohler A."/>
            <person name="Barry K."/>
            <person name="LaButti K."/>
            <person name="Morin E."/>
            <person name="Salamov A."/>
            <person name="Lipzen A."/>
            <person name="Mereny Z."/>
            <person name="Hegedus B."/>
            <person name="Baldrian P."/>
            <person name="Stursova M."/>
            <person name="Weitz H."/>
            <person name="Taylor A."/>
            <person name="Grigoriev I.V."/>
            <person name="Nagy L.G."/>
            <person name="Martin F."/>
            <person name="Kauserud H."/>
        </authorList>
    </citation>
    <scope>NUCLEOTIDE SEQUENCE</scope>
    <source>
        <strain evidence="14">9284</strain>
    </source>
</reference>
<keyword evidence="6 11" id="KW-0732">Signal</keyword>
<dbReference type="Gene3D" id="2.130.10.10">
    <property type="entry name" value="YVTN repeat-like/Quinoprotein amine dehydrogenase"/>
    <property type="match status" value="1"/>
</dbReference>
<dbReference type="InterPro" id="IPR011047">
    <property type="entry name" value="Quinoprotein_ADH-like_sf"/>
</dbReference>
<evidence type="ECO:0000256" key="11">
    <source>
        <dbReference type="SAM" id="SignalP"/>
    </source>
</evidence>
<dbReference type="AlphaFoldDB" id="A0AAD7B3U4"/>
<dbReference type="InterPro" id="IPR026895">
    <property type="entry name" value="EMC1"/>
</dbReference>
<keyword evidence="5" id="KW-0812">Transmembrane</keyword>
<gene>
    <name evidence="14" type="ORF">FB45DRAFT_945180</name>
</gene>
<evidence type="ECO:0000256" key="5">
    <source>
        <dbReference type="ARBA" id="ARBA00022692"/>
    </source>
</evidence>
<evidence type="ECO:0000256" key="9">
    <source>
        <dbReference type="ARBA" id="ARBA00023136"/>
    </source>
</evidence>
<comment type="caution">
    <text evidence="14">The sequence shown here is derived from an EMBL/GenBank/DDBJ whole genome shotgun (WGS) entry which is preliminary data.</text>
</comment>
<comment type="similarity">
    <text evidence="2">Belongs to the EMC1 family.</text>
</comment>
<feature type="signal peptide" evidence="11">
    <location>
        <begin position="1"/>
        <end position="17"/>
    </location>
</feature>
<comment type="subcellular location">
    <subcellularLocation>
        <location evidence="1">Endoplasmic reticulum membrane</location>
        <topology evidence="1">Single-pass type I membrane protein</topology>
    </subcellularLocation>
</comment>
<proteinExistence type="inferred from homology"/>
<dbReference type="InterPro" id="IPR058545">
    <property type="entry name" value="Beta-prop_EMC1_1st"/>
</dbReference>
<feature type="chain" id="PRO_5042258892" description="ER membrane protein complex subunit 1" evidence="11">
    <location>
        <begin position="18"/>
        <end position="960"/>
    </location>
</feature>
<dbReference type="PANTHER" id="PTHR21573">
    <property type="entry name" value="ER MEMBRANE PROTEIN COMPLEX SUBUNIT 1"/>
    <property type="match status" value="1"/>
</dbReference>
<dbReference type="Proteomes" id="UP001221142">
    <property type="component" value="Unassembled WGS sequence"/>
</dbReference>
<evidence type="ECO:0000259" key="13">
    <source>
        <dbReference type="Pfam" id="PF25293"/>
    </source>
</evidence>
<protein>
    <recommendedName>
        <fullName evidence="4">ER membrane protein complex subunit 1</fullName>
    </recommendedName>
</protein>
<dbReference type="InterPro" id="IPR011678">
    <property type="entry name" value="EMC1_C"/>
</dbReference>
<organism evidence="14 15">
    <name type="scientific">Roridomyces roridus</name>
    <dbReference type="NCBI Taxonomy" id="1738132"/>
    <lineage>
        <taxon>Eukaryota</taxon>
        <taxon>Fungi</taxon>
        <taxon>Dikarya</taxon>
        <taxon>Basidiomycota</taxon>
        <taxon>Agaricomycotina</taxon>
        <taxon>Agaricomycetes</taxon>
        <taxon>Agaricomycetidae</taxon>
        <taxon>Agaricales</taxon>
        <taxon>Marasmiineae</taxon>
        <taxon>Mycenaceae</taxon>
        <taxon>Roridomyces</taxon>
    </lineage>
</organism>
<sequence>MFLLPLTLLLCSSLSWAIHESDVGVIDWHKRLVGVPHAARIIHPENSSLVIVPTANNVLAALNLADGSVAWRYAFDSTDGIASFHVDGDSVVTLSGRGATNLRSFEANTGLITLEKRLEWPLSTGPTAVDVVFASGATFVLNTYSIARLGSGEVEWTWEAEDKSMPYTRLVQTPTGIYAVGLSPTSSSLYLAAVDPVTGGKIQIGWKHLPESVSSFVVAGECAAWVDPASQSLGFMRLTPTLKASIVAEKIMKWQELVDVHLPDLLVGVLTSGDAKVLHAKEGGVLEAVHTFPANDGAHTLFSGGLDNTGEPYVVRLWTTADNTTAAEIFSATHGVAKVAFSLGHGTVTHLAVDGTRLVLTTSTGAVQLWDQNQLIWAREESLASIDVAAFVELPVPERVARVDESETFFARLTRQIGDARYFPEFVVGFAQRFAGAPPREDVIVSANNHSAALARDAYGFRQVLVVGTAHGTVYGLDSSSGEILWARVFGLGWASAVGGTVRPVKIFLVNSEDGADGEKDVVIIAQRKASNTLVDTVIFRIDPVTGASVSPVEKDSGALLEGKDVISGPLTEAFLLPDSDVILLLDEFFQVLPYPDTEANTAVVTRRAPSIFMPFLESFEEGPRVLGHSLKLDPELSDRHVAFRTWGLTLPPGESVKKIVKPTPRPPAPIASLGKVLGNRTTLYKYLNPRMFVVLSEGSGEASIGCGVYVVDGAKGSILYSALVPAAGLGSACDVQATLTENWLVYHYYDGEGVGPGETKGWRVVTVELYEGELDEKTRSSELSAFSLESMQVEPLEQSYVFAHGITAITTTSTKYGISSKDIIVATQSNKINSIPRRLLNPRRPKNRKPTTEEMQEEQLIPYDPVMPDDPRRTISHNYDVVGTRQILTTPALLESTSLVFGYGLDMFLTRVAPSGTFDVLSESFNKAQLVLTVFGLGMGIGITRPMVRRKRLRERWYQ</sequence>
<evidence type="ECO:0000259" key="12">
    <source>
        <dbReference type="Pfam" id="PF07774"/>
    </source>
</evidence>
<evidence type="ECO:0000256" key="2">
    <source>
        <dbReference type="ARBA" id="ARBA00007904"/>
    </source>
</evidence>
<keyword evidence="10" id="KW-0325">Glycoprotein</keyword>
<dbReference type="SMART" id="SM00564">
    <property type="entry name" value="PQQ"/>
    <property type="match status" value="2"/>
</dbReference>
<evidence type="ECO:0000256" key="1">
    <source>
        <dbReference type="ARBA" id="ARBA00004115"/>
    </source>
</evidence>
<evidence type="ECO:0000256" key="6">
    <source>
        <dbReference type="ARBA" id="ARBA00022729"/>
    </source>
</evidence>
<dbReference type="PANTHER" id="PTHR21573:SF0">
    <property type="entry name" value="ER MEMBRANE PROTEIN COMPLEX SUBUNIT 1"/>
    <property type="match status" value="1"/>
</dbReference>
<dbReference type="Pfam" id="PF25293">
    <property type="entry name" value="Beta-prop_EMC1_N"/>
    <property type="match status" value="1"/>
</dbReference>
<dbReference type="EMBL" id="JARKIF010000042">
    <property type="protein sequence ID" value="KAJ7609035.1"/>
    <property type="molecule type" value="Genomic_DNA"/>
</dbReference>
<dbReference type="GO" id="GO:0072546">
    <property type="term" value="C:EMC complex"/>
    <property type="evidence" value="ECO:0007669"/>
    <property type="project" value="InterPro"/>
</dbReference>
<dbReference type="Pfam" id="PF07774">
    <property type="entry name" value="EMC1_C"/>
    <property type="match status" value="1"/>
</dbReference>
<dbReference type="GO" id="GO:0034975">
    <property type="term" value="P:protein folding in endoplasmic reticulum"/>
    <property type="evidence" value="ECO:0007669"/>
    <property type="project" value="TreeGrafter"/>
</dbReference>
<dbReference type="SUPFAM" id="SSF50998">
    <property type="entry name" value="Quinoprotein alcohol dehydrogenase-like"/>
    <property type="match status" value="2"/>
</dbReference>
<evidence type="ECO:0000313" key="15">
    <source>
        <dbReference type="Proteomes" id="UP001221142"/>
    </source>
</evidence>
<keyword evidence="9" id="KW-0472">Membrane</keyword>
<accession>A0AAD7B3U4</accession>
<feature type="domain" description="ER membrane protein complex subunit 1 C-terminal" evidence="12">
    <location>
        <begin position="741"/>
        <end position="958"/>
    </location>
</feature>